<evidence type="ECO:0000259" key="2">
    <source>
        <dbReference type="PROSITE" id="PS50829"/>
    </source>
</evidence>
<evidence type="ECO:0000313" key="3">
    <source>
        <dbReference type="EMBL" id="KAJ6216925.1"/>
    </source>
</evidence>
<accession>A0A9Q0RK12</accession>
<dbReference type="PANTHER" id="PTHR13138">
    <property type="entry name" value="PROTEIN LIN1"/>
    <property type="match status" value="1"/>
</dbReference>
<dbReference type="GO" id="GO:0005682">
    <property type="term" value="C:U5 snRNP"/>
    <property type="evidence" value="ECO:0007669"/>
    <property type="project" value="InterPro"/>
</dbReference>
<dbReference type="InterPro" id="IPR039905">
    <property type="entry name" value="CD2BP2/Lin1"/>
</dbReference>
<dbReference type="SUPFAM" id="SSF55277">
    <property type="entry name" value="GYF domain"/>
    <property type="match status" value="1"/>
</dbReference>
<protein>
    <recommendedName>
        <fullName evidence="2">GYF domain-containing protein</fullName>
    </recommendedName>
</protein>
<sequence>MEQHENDELDKELPFGKRFKHTLDSDEEDDEAEAENYNIMDGDEIEGAEKATLDSEGGIKITPFNMDEELETGHFDKDGTYIFKKEDNVRDNWLDNINWSRVTTNENEKNKDDSEQNDAEDNRPTMEELYKQVIELVQPGETIQRAMLRFGKDCPKIKRGQKRKMNEPVIDESKVKTAKENITKLTSIADQILQTGDMDIYQRKYEEFQLYLNRIKAPAVESDMFGDDFVESTSNVQPLESSVSWEYKWEDKDDAPISGPHTSQEMFSWSNDGRFKDGVFVRKIDSTDSKFYSSKRIDFELYV</sequence>
<dbReference type="EMBL" id="JAPWDV010000003">
    <property type="protein sequence ID" value="KAJ6216925.1"/>
    <property type="molecule type" value="Genomic_DNA"/>
</dbReference>
<feature type="region of interest" description="Disordered" evidence="1">
    <location>
        <begin position="1"/>
        <end position="44"/>
    </location>
</feature>
<dbReference type="Pfam" id="PF02213">
    <property type="entry name" value="GYF"/>
    <property type="match status" value="1"/>
</dbReference>
<dbReference type="SMART" id="SM00444">
    <property type="entry name" value="GYF"/>
    <property type="match status" value="1"/>
</dbReference>
<dbReference type="PANTHER" id="PTHR13138:SF3">
    <property type="entry name" value="CD2 ANTIGEN CYTOPLASMIC TAIL-BINDING PROTEIN 2"/>
    <property type="match status" value="1"/>
</dbReference>
<feature type="domain" description="GYF" evidence="2">
    <location>
        <begin position="242"/>
        <end position="298"/>
    </location>
</feature>
<feature type="compositionally biased region" description="Basic and acidic residues" evidence="1">
    <location>
        <begin position="106"/>
        <end position="124"/>
    </location>
</feature>
<feature type="compositionally biased region" description="Basic and acidic residues" evidence="1">
    <location>
        <begin position="1"/>
        <end position="15"/>
    </location>
</feature>
<gene>
    <name evidence="3" type="ORF">RDWZM_008082</name>
</gene>
<keyword evidence="4" id="KW-1185">Reference proteome</keyword>
<comment type="caution">
    <text evidence="3">The sequence shown here is derived from an EMBL/GenBank/DDBJ whole genome shotgun (WGS) entry which is preliminary data.</text>
</comment>
<name>A0A9Q0RK12_BLOTA</name>
<dbReference type="FunFam" id="3.30.1490.40:FF:000005">
    <property type="entry name" value="CD2 antigen cytoplasmic tail-binding protein 2"/>
    <property type="match status" value="1"/>
</dbReference>
<proteinExistence type="predicted"/>
<organism evidence="3 4">
    <name type="scientific">Blomia tropicalis</name>
    <name type="common">Mite</name>
    <dbReference type="NCBI Taxonomy" id="40697"/>
    <lineage>
        <taxon>Eukaryota</taxon>
        <taxon>Metazoa</taxon>
        <taxon>Ecdysozoa</taxon>
        <taxon>Arthropoda</taxon>
        <taxon>Chelicerata</taxon>
        <taxon>Arachnida</taxon>
        <taxon>Acari</taxon>
        <taxon>Acariformes</taxon>
        <taxon>Sarcoptiformes</taxon>
        <taxon>Astigmata</taxon>
        <taxon>Glycyphagoidea</taxon>
        <taxon>Echimyopodidae</taxon>
        <taxon>Blomia</taxon>
    </lineage>
</organism>
<dbReference type="InterPro" id="IPR003169">
    <property type="entry name" value="GYF"/>
</dbReference>
<dbReference type="InterPro" id="IPR035445">
    <property type="entry name" value="GYF-like_dom_sf"/>
</dbReference>
<evidence type="ECO:0000313" key="4">
    <source>
        <dbReference type="Proteomes" id="UP001142055"/>
    </source>
</evidence>
<dbReference type="AlphaFoldDB" id="A0A9Q0RK12"/>
<dbReference type="Gene3D" id="3.30.1490.40">
    <property type="match status" value="1"/>
</dbReference>
<feature type="region of interest" description="Disordered" evidence="1">
    <location>
        <begin position="104"/>
        <end position="124"/>
    </location>
</feature>
<feature type="compositionally biased region" description="Acidic residues" evidence="1">
    <location>
        <begin position="25"/>
        <end position="34"/>
    </location>
</feature>
<reference evidence="3" key="1">
    <citation type="submission" date="2022-12" db="EMBL/GenBank/DDBJ databases">
        <title>Genome assemblies of Blomia tropicalis.</title>
        <authorList>
            <person name="Cui Y."/>
        </authorList>
    </citation>
    <scope>NUCLEOTIDE SEQUENCE</scope>
    <source>
        <tissue evidence="3">Adult mites</tissue>
    </source>
</reference>
<dbReference type="OMA" id="GENTNFY"/>
<evidence type="ECO:0000256" key="1">
    <source>
        <dbReference type="SAM" id="MobiDB-lite"/>
    </source>
</evidence>
<dbReference type="Proteomes" id="UP001142055">
    <property type="component" value="Chromosome 3"/>
</dbReference>
<dbReference type="PROSITE" id="PS50829">
    <property type="entry name" value="GYF"/>
    <property type="match status" value="1"/>
</dbReference>